<reference evidence="2 3" key="1">
    <citation type="submission" date="2015-08" db="EMBL/GenBank/DDBJ databases">
        <title>The genome of the Asian arowana (Scleropages formosus).</title>
        <authorList>
            <person name="Tan M.H."/>
            <person name="Gan H.M."/>
            <person name="Croft L.J."/>
            <person name="Austin C.M."/>
        </authorList>
    </citation>
    <scope>NUCLEOTIDE SEQUENCE [LARGE SCALE GENOMIC DNA]</scope>
    <source>
        <strain evidence="2">Aro1</strain>
    </source>
</reference>
<evidence type="ECO:0000259" key="1">
    <source>
        <dbReference type="PROSITE" id="PS00022"/>
    </source>
</evidence>
<dbReference type="PANTHER" id="PTHR11905:SF114">
    <property type="entry name" value="DISINTEGRIN AND METALLOPROTEINASE DOMAIN-CONTAINING PROTEIN 11"/>
    <property type="match status" value="1"/>
</dbReference>
<dbReference type="SUPFAM" id="SSF57552">
    <property type="entry name" value="Blood coagulation inhibitor (disintegrin)"/>
    <property type="match status" value="1"/>
</dbReference>
<proteinExistence type="predicted"/>
<dbReference type="PROSITE" id="PS00022">
    <property type="entry name" value="EGF_1"/>
    <property type="match status" value="1"/>
</dbReference>
<dbReference type="AlphaFoldDB" id="A0A0P7UA80"/>
<dbReference type="Gene3D" id="4.10.70.10">
    <property type="entry name" value="Disintegrin domain"/>
    <property type="match status" value="1"/>
</dbReference>
<evidence type="ECO:0000313" key="3">
    <source>
        <dbReference type="Proteomes" id="UP000034805"/>
    </source>
</evidence>
<sequence length="202" mass="22147">MHYEQRGVVCREAVNDCDLPETCAGDSSQVRAPSRGAGAFGLLWTNRDAADRLCYEKLNTEGTEKGNCGRDAAGQSWVPCSKQDVLCGFLLCLNMTARPKFGELQGDVTSHTMYHQSKYLDCRGGHAVLEDGSDLGYVEDGTPCGPNMMCLERRCLPLSAFNLSSNEVKCICERDYTGKDCSVYDPIPEPKPPEAPEKYKGS</sequence>
<dbReference type="Proteomes" id="UP000034805">
    <property type="component" value="Unassembled WGS sequence"/>
</dbReference>
<dbReference type="PANTHER" id="PTHR11905">
    <property type="entry name" value="ADAM A DISINTEGRIN AND METALLOPROTEASE DOMAIN"/>
    <property type="match status" value="1"/>
</dbReference>
<dbReference type="Pfam" id="PF08516">
    <property type="entry name" value="ADAM_CR"/>
    <property type="match status" value="1"/>
</dbReference>
<dbReference type="InterPro" id="IPR000742">
    <property type="entry name" value="EGF"/>
</dbReference>
<gene>
    <name evidence="2" type="ORF">Z043_125780</name>
</gene>
<organism evidence="2 3">
    <name type="scientific">Scleropages formosus</name>
    <name type="common">Asian bonytongue</name>
    <name type="synonym">Osteoglossum formosum</name>
    <dbReference type="NCBI Taxonomy" id="113540"/>
    <lineage>
        <taxon>Eukaryota</taxon>
        <taxon>Metazoa</taxon>
        <taxon>Chordata</taxon>
        <taxon>Craniata</taxon>
        <taxon>Vertebrata</taxon>
        <taxon>Euteleostomi</taxon>
        <taxon>Actinopterygii</taxon>
        <taxon>Neopterygii</taxon>
        <taxon>Teleostei</taxon>
        <taxon>Osteoglossocephala</taxon>
        <taxon>Osteoglossomorpha</taxon>
        <taxon>Osteoglossiformes</taxon>
        <taxon>Osteoglossidae</taxon>
        <taxon>Scleropages</taxon>
    </lineage>
</organism>
<protein>
    <recommendedName>
        <fullName evidence="1">EGF-like domain-containing protein</fullName>
    </recommendedName>
</protein>
<dbReference type="SMART" id="SM00608">
    <property type="entry name" value="ACR"/>
    <property type="match status" value="1"/>
</dbReference>
<name>A0A0P7UA80_SCLFO</name>
<dbReference type="EMBL" id="JARO02020073">
    <property type="protein sequence ID" value="KPP56590.1"/>
    <property type="molecule type" value="Genomic_DNA"/>
</dbReference>
<dbReference type="InterPro" id="IPR036436">
    <property type="entry name" value="Disintegrin_dom_sf"/>
</dbReference>
<accession>A0A0P7UA80</accession>
<feature type="domain" description="EGF-like" evidence="1">
    <location>
        <begin position="170"/>
        <end position="181"/>
    </location>
</feature>
<evidence type="ECO:0000313" key="2">
    <source>
        <dbReference type="EMBL" id="KPP56590.1"/>
    </source>
</evidence>
<comment type="caution">
    <text evidence="2">The sequence shown here is derived from an EMBL/GenBank/DDBJ whole genome shotgun (WGS) entry which is preliminary data.</text>
</comment>
<dbReference type="InterPro" id="IPR006586">
    <property type="entry name" value="ADAM_Cys-rich"/>
</dbReference>